<evidence type="ECO:0000313" key="7">
    <source>
        <dbReference type="EMBL" id="KAK6788064.1"/>
    </source>
</evidence>
<evidence type="ECO:0000313" key="8">
    <source>
        <dbReference type="Proteomes" id="UP001371456"/>
    </source>
</evidence>
<protein>
    <submittedName>
        <fullName evidence="7">Uncharacterized protein</fullName>
    </submittedName>
</protein>
<dbReference type="InterPro" id="IPR010851">
    <property type="entry name" value="DEFL"/>
</dbReference>
<evidence type="ECO:0000256" key="5">
    <source>
        <dbReference type="ARBA" id="ARBA00023157"/>
    </source>
</evidence>
<keyword evidence="8" id="KW-1185">Reference proteome</keyword>
<organism evidence="7 8">
    <name type="scientific">Solanum bulbocastanum</name>
    <name type="common">Wild potato</name>
    <dbReference type="NCBI Taxonomy" id="147425"/>
    <lineage>
        <taxon>Eukaryota</taxon>
        <taxon>Viridiplantae</taxon>
        <taxon>Streptophyta</taxon>
        <taxon>Embryophyta</taxon>
        <taxon>Tracheophyta</taxon>
        <taxon>Spermatophyta</taxon>
        <taxon>Magnoliopsida</taxon>
        <taxon>eudicotyledons</taxon>
        <taxon>Gunneridae</taxon>
        <taxon>Pentapetalae</taxon>
        <taxon>asterids</taxon>
        <taxon>lamiids</taxon>
        <taxon>Solanales</taxon>
        <taxon>Solanaceae</taxon>
        <taxon>Solanoideae</taxon>
        <taxon>Solaneae</taxon>
        <taxon>Solanum</taxon>
    </lineage>
</organism>
<reference evidence="7 8" key="1">
    <citation type="submission" date="2024-02" db="EMBL/GenBank/DDBJ databases">
        <title>de novo genome assembly of Solanum bulbocastanum strain 11H21.</title>
        <authorList>
            <person name="Hosaka A.J."/>
        </authorList>
    </citation>
    <scope>NUCLEOTIDE SEQUENCE [LARGE SCALE GENOMIC DNA]</scope>
    <source>
        <tissue evidence="7">Young leaves</tissue>
    </source>
</reference>
<sequence length="82" mass="8841">MDSFKFLFVTLLIMLRRVPSHATGSDVEINDDTSSDCVFTSDCKTRSDCVGPCRKVGISVGLCVPDPHPGGKLVCCCFIGKN</sequence>
<dbReference type="GO" id="GO:0031640">
    <property type="term" value="P:killing of cells of another organism"/>
    <property type="evidence" value="ECO:0007669"/>
    <property type="project" value="UniProtKB-KW"/>
</dbReference>
<dbReference type="EMBL" id="JBANQN010000006">
    <property type="protein sequence ID" value="KAK6788064.1"/>
    <property type="molecule type" value="Genomic_DNA"/>
</dbReference>
<keyword evidence="5" id="KW-1015">Disulfide bond</keyword>
<comment type="similarity">
    <text evidence="1">Belongs to the DEFL family.</text>
</comment>
<keyword evidence="6" id="KW-0732">Signal</keyword>
<dbReference type="GO" id="GO:0050832">
    <property type="term" value="P:defense response to fungus"/>
    <property type="evidence" value="ECO:0007669"/>
    <property type="project" value="UniProtKB-KW"/>
</dbReference>
<proteinExistence type="inferred from homology"/>
<comment type="caution">
    <text evidence="7">The sequence shown here is derived from an EMBL/GenBank/DDBJ whole genome shotgun (WGS) entry which is preliminary data.</text>
</comment>
<keyword evidence="4" id="KW-0611">Plant defense</keyword>
<dbReference type="Proteomes" id="UP001371456">
    <property type="component" value="Unassembled WGS sequence"/>
</dbReference>
<keyword evidence="3" id="KW-0295">Fungicide</keyword>
<dbReference type="AlphaFoldDB" id="A0AAN8YCL5"/>
<evidence type="ECO:0000256" key="3">
    <source>
        <dbReference type="ARBA" id="ARBA00022577"/>
    </source>
</evidence>
<dbReference type="PANTHER" id="PTHR48224">
    <property type="entry name" value="DEFENSIN-LIKE PROTEIN 270-RELATED"/>
    <property type="match status" value="1"/>
</dbReference>
<evidence type="ECO:0000256" key="4">
    <source>
        <dbReference type="ARBA" id="ARBA00022821"/>
    </source>
</evidence>
<evidence type="ECO:0000256" key="2">
    <source>
        <dbReference type="ARBA" id="ARBA00022529"/>
    </source>
</evidence>
<feature type="chain" id="PRO_5043004469" evidence="6">
    <location>
        <begin position="23"/>
        <end position="82"/>
    </location>
</feature>
<feature type="signal peptide" evidence="6">
    <location>
        <begin position="1"/>
        <end position="22"/>
    </location>
</feature>
<gene>
    <name evidence="7" type="ORF">RDI58_016589</name>
</gene>
<evidence type="ECO:0000256" key="1">
    <source>
        <dbReference type="ARBA" id="ARBA00006722"/>
    </source>
</evidence>
<accession>A0AAN8YCL5</accession>
<dbReference type="Pfam" id="PF25052">
    <property type="entry name" value="AtDEF-like"/>
    <property type="match status" value="1"/>
</dbReference>
<dbReference type="PANTHER" id="PTHR48224:SF1">
    <property type="entry name" value="DEFENSIN-LIKE PROTEIN 270"/>
    <property type="match status" value="1"/>
</dbReference>
<name>A0AAN8YCL5_SOLBU</name>
<keyword evidence="2" id="KW-0929">Antimicrobial</keyword>
<evidence type="ECO:0000256" key="6">
    <source>
        <dbReference type="SAM" id="SignalP"/>
    </source>
</evidence>